<proteinExistence type="predicted"/>
<dbReference type="EMBL" id="GBXM01051049">
    <property type="protein sequence ID" value="JAH57528.1"/>
    <property type="molecule type" value="Transcribed_RNA"/>
</dbReference>
<evidence type="ECO:0000313" key="1">
    <source>
        <dbReference type="EMBL" id="JAH57528.1"/>
    </source>
</evidence>
<organism evidence="1">
    <name type="scientific">Anguilla anguilla</name>
    <name type="common">European freshwater eel</name>
    <name type="synonym">Muraena anguilla</name>
    <dbReference type="NCBI Taxonomy" id="7936"/>
    <lineage>
        <taxon>Eukaryota</taxon>
        <taxon>Metazoa</taxon>
        <taxon>Chordata</taxon>
        <taxon>Craniata</taxon>
        <taxon>Vertebrata</taxon>
        <taxon>Euteleostomi</taxon>
        <taxon>Actinopterygii</taxon>
        <taxon>Neopterygii</taxon>
        <taxon>Teleostei</taxon>
        <taxon>Anguilliformes</taxon>
        <taxon>Anguillidae</taxon>
        <taxon>Anguilla</taxon>
    </lineage>
</organism>
<name>A0A0E9TXQ4_ANGAN</name>
<protein>
    <submittedName>
        <fullName evidence="1">Uncharacterized protein</fullName>
    </submittedName>
</protein>
<accession>A0A0E9TXQ4</accession>
<sequence>MCVVMLLKQ</sequence>
<reference evidence="1" key="2">
    <citation type="journal article" date="2015" name="Fish Shellfish Immunol.">
        <title>Early steps in the European eel (Anguilla anguilla)-Vibrio vulnificus interaction in the gills: Role of the RtxA13 toxin.</title>
        <authorList>
            <person name="Callol A."/>
            <person name="Pajuelo D."/>
            <person name="Ebbesson L."/>
            <person name="Teles M."/>
            <person name="MacKenzie S."/>
            <person name="Amaro C."/>
        </authorList>
    </citation>
    <scope>NUCLEOTIDE SEQUENCE</scope>
</reference>
<reference evidence="1" key="1">
    <citation type="submission" date="2014-11" db="EMBL/GenBank/DDBJ databases">
        <authorList>
            <person name="Amaro Gonzalez C."/>
        </authorList>
    </citation>
    <scope>NUCLEOTIDE SEQUENCE</scope>
</reference>